<dbReference type="Pfam" id="PF23343">
    <property type="entry name" value="REP_ORF2-G2P"/>
    <property type="match status" value="1"/>
</dbReference>
<accession>A0A5J4QX32</accession>
<comment type="caution">
    <text evidence="2">The sequence shown here is derived from an EMBL/GenBank/DDBJ whole genome shotgun (WGS) entry which is preliminary data.</text>
</comment>
<evidence type="ECO:0000259" key="1">
    <source>
        <dbReference type="Pfam" id="PF23343"/>
    </source>
</evidence>
<feature type="domain" description="Replication-associated protein ORF2/G2P" evidence="1">
    <location>
        <begin position="56"/>
        <end position="152"/>
    </location>
</feature>
<name>A0A5J4QX32_9ZZZZ</name>
<evidence type="ECO:0000313" key="2">
    <source>
        <dbReference type="EMBL" id="KAA6326507.1"/>
    </source>
</evidence>
<dbReference type="InterPro" id="IPR056906">
    <property type="entry name" value="ORF2/G2P_dom"/>
</dbReference>
<dbReference type="EMBL" id="SNRY01002154">
    <property type="protein sequence ID" value="KAA6326507.1"/>
    <property type="molecule type" value="Genomic_DNA"/>
</dbReference>
<dbReference type="AlphaFoldDB" id="A0A5J4QX32"/>
<sequence length="287" mass="32964">MQCTNPVHLKIDDIQFMSGKTGRVVPCGKCLACLSRRRAQWSVRLEKELAVSSSAFFITLTYAEDCPTSVSKRDCQLFMKRLRKACEPYRLRYFLVSEYGTKSLRPHYHLILFNFPREQYDLHSVLFAAWDKGFFAVGTVTSKSINYTTKYCLAVANLPSYLEKPFMLSSRRPGIGACYLSDAVLSYHRAGLVDYITKPDGVKVAMPQYYKDRIFDDAMKLAISEKNTALLNDAVIDELEEDNEYQKENRKNVPRGTFISVPSLHQQRVDDYERKQIANLTKNTKLS</sequence>
<proteinExistence type="predicted"/>
<organism evidence="2">
    <name type="scientific">termite gut metagenome</name>
    <dbReference type="NCBI Taxonomy" id="433724"/>
    <lineage>
        <taxon>unclassified sequences</taxon>
        <taxon>metagenomes</taxon>
        <taxon>organismal metagenomes</taxon>
    </lineage>
</organism>
<protein>
    <recommendedName>
        <fullName evidence="1">Replication-associated protein ORF2/G2P domain-containing protein</fullName>
    </recommendedName>
</protein>
<gene>
    <name evidence="2" type="ORF">EZS27_024396</name>
</gene>
<reference evidence="2" key="1">
    <citation type="submission" date="2019-03" db="EMBL/GenBank/DDBJ databases">
        <title>Single cell metagenomics reveals metabolic interactions within the superorganism composed of flagellate Streblomastix strix and complex community of Bacteroidetes bacteria on its surface.</title>
        <authorList>
            <person name="Treitli S.C."/>
            <person name="Kolisko M."/>
            <person name="Husnik F."/>
            <person name="Keeling P."/>
            <person name="Hampl V."/>
        </authorList>
    </citation>
    <scope>NUCLEOTIDE SEQUENCE</scope>
    <source>
        <strain evidence="2">STM</strain>
    </source>
</reference>